<evidence type="ECO:0000313" key="2">
    <source>
        <dbReference type="EMBL" id="POW02373.1"/>
    </source>
</evidence>
<reference evidence="2" key="1">
    <citation type="submission" date="2017-12" db="EMBL/GenBank/DDBJ databases">
        <title>Gene loss provides genomic basis for host adaptation in cereal stripe rust fungi.</title>
        <authorList>
            <person name="Xia C."/>
        </authorList>
    </citation>
    <scope>NUCLEOTIDE SEQUENCE [LARGE SCALE GENOMIC DNA]</scope>
    <source>
        <strain evidence="2">93-210</strain>
    </source>
</reference>
<feature type="non-terminal residue" evidence="2">
    <location>
        <position position="1"/>
    </location>
</feature>
<feature type="non-terminal residue" evidence="2">
    <location>
        <position position="248"/>
    </location>
</feature>
<comment type="caution">
    <text evidence="2">The sequence shown here is derived from an EMBL/GenBank/DDBJ whole genome shotgun (WGS) entry which is preliminary data.</text>
</comment>
<dbReference type="VEuPathDB" id="FungiDB:PSTT_11841"/>
<protein>
    <submittedName>
        <fullName evidence="2">Uncharacterized protein</fullName>
    </submittedName>
</protein>
<dbReference type="GO" id="GO:0003676">
    <property type="term" value="F:nucleic acid binding"/>
    <property type="evidence" value="ECO:0007669"/>
    <property type="project" value="InterPro"/>
</dbReference>
<dbReference type="InterPro" id="IPR012337">
    <property type="entry name" value="RNaseH-like_sf"/>
</dbReference>
<gene>
    <name evidence="2" type="ORF">PSTT_11841</name>
</gene>
<keyword evidence="1" id="KW-0472">Membrane</keyword>
<proteinExistence type="predicted"/>
<dbReference type="InterPro" id="IPR036397">
    <property type="entry name" value="RNaseH_sf"/>
</dbReference>
<dbReference type="VEuPathDB" id="FungiDB:PSHT_00257"/>
<keyword evidence="1" id="KW-0812">Transmembrane</keyword>
<dbReference type="AlphaFoldDB" id="A0A2S4UYN5"/>
<evidence type="ECO:0000256" key="1">
    <source>
        <dbReference type="SAM" id="Phobius"/>
    </source>
</evidence>
<keyword evidence="1" id="KW-1133">Transmembrane helix</keyword>
<sequence>PAENHNLDSGVALIRVLVEFYPYIGIVCGYVYFFLPLRQTMRRGLLLPICNFKTPSDFDYKTSCCNGDLLRIIQLGMTLCNENGRKPEGKCVWQFNFLMICMRLTRLNSYKPLGPTPSEMNNKESITNILVYFSSQPVSFDLKTSSGSMVTLVNMPVSETESLDLLETWFPCMYNIKFLMRSCKSLRGELNKVTEALNKALGANLRFGLARTSLIPPRDVAVPCGWSTERPNLSDPDFAYPLILRDLQ</sequence>
<dbReference type="PANTHER" id="PTHR10797">
    <property type="entry name" value="CCR4-NOT TRANSCRIPTION COMPLEX SUBUNIT"/>
    <property type="match status" value="1"/>
</dbReference>
<dbReference type="InterPro" id="IPR039637">
    <property type="entry name" value="CNOT7/CNOT8/Pop2"/>
</dbReference>
<dbReference type="EMBL" id="PKSL01000143">
    <property type="protein sequence ID" value="POW02373.1"/>
    <property type="molecule type" value="Genomic_DNA"/>
</dbReference>
<dbReference type="Gene3D" id="3.30.420.10">
    <property type="entry name" value="Ribonuclease H-like superfamily/Ribonuclease H"/>
    <property type="match status" value="2"/>
</dbReference>
<dbReference type="SUPFAM" id="SSF53098">
    <property type="entry name" value="Ribonuclease H-like"/>
    <property type="match status" value="1"/>
</dbReference>
<accession>A0A2S4UYN5</accession>
<dbReference type="GO" id="GO:0030014">
    <property type="term" value="C:CCR4-NOT complex"/>
    <property type="evidence" value="ECO:0007669"/>
    <property type="project" value="InterPro"/>
</dbReference>
<organism evidence="2 3">
    <name type="scientific">Puccinia striiformis</name>
    <dbReference type="NCBI Taxonomy" id="27350"/>
    <lineage>
        <taxon>Eukaryota</taxon>
        <taxon>Fungi</taxon>
        <taxon>Dikarya</taxon>
        <taxon>Basidiomycota</taxon>
        <taxon>Pucciniomycotina</taxon>
        <taxon>Pucciniomycetes</taxon>
        <taxon>Pucciniales</taxon>
        <taxon>Pucciniaceae</taxon>
        <taxon>Puccinia</taxon>
    </lineage>
</organism>
<evidence type="ECO:0000313" key="3">
    <source>
        <dbReference type="Proteomes" id="UP000239156"/>
    </source>
</evidence>
<feature type="transmembrane region" description="Helical" evidence="1">
    <location>
        <begin position="20"/>
        <end position="37"/>
    </location>
</feature>
<name>A0A2S4UYN5_9BASI</name>
<dbReference type="GO" id="GO:0004535">
    <property type="term" value="F:poly(A)-specific ribonuclease activity"/>
    <property type="evidence" value="ECO:0007669"/>
    <property type="project" value="InterPro"/>
</dbReference>
<keyword evidence="3" id="KW-1185">Reference proteome</keyword>
<dbReference type="Proteomes" id="UP000239156">
    <property type="component" value="Unassembled WGS sequence"/>
</dbReference>